<dbReference type="Proteomes" id="UP000045706">
    <property type="component" value="Unassembled WGS sequence"/>
</dbReference>
<evidence type="ECO:0000313" key="2">
    <source>
        <dbReference type="EMBL" id="CRK23229.1"/>
    </source>
</evidence>
<name>A0A0G4LMM8_VERLO</name>
<evidence type="ECO:0000256" key="1">
    <source>
        <dbReference type="SAM" id="MobiDB-lite"/>
    </source>
</evidence>
<gene>
    <name evidence="2" type="ORF">BN1723_002986</name>
</gene>
<proteinExistence type="predicted"/>
<reference evidence="3" key="1">
    <citation type="submission" date="2015-05" db="EMBL/GenBank/DDBJ databases">
        <authorList>
            <person name="Fogelqvist Johan"/>
        </authorList>
    </citation>
    <scope>NUCLEOTIDE SEQUENCE [LARGE SCALE GENOMIC DNA]</scope>
</reference>
<dbReference type="AlphaFoldDB" id="A0A0G4LMM8"/>
<evidence type="ECO:0000313" key="3">
    <source>
        <dbReference type="Proteomes" id="UP000045706"/>
    </source>
</evidence>
<feature type="region of interest" description="Disordered" evidence="1">
    <location>
        <begin position="123"/>
        <end position="179"/>
    </location>
</feature>
<feature type="compositionally biased region" description="Acidic residues" evidence="1">
    <location>
        <begin position="148"/>
        <end position="157"/>
    </location>
</feature>
<organism evidence="2 3">
    <name type="scientific">Verticillium longisporum</name>
    <name type="common">Verticillium dahliae var. longisporum</name>
    <dbReference type="NCBI Taxonomy" id="100787"/>
    <lineage>
        <taxon>Eukaryota</taxon>
        <taxon>Fungi</taxon>
        <taxon>Dikarya</taxon>
        <taxon>Ascomycota</taxon>
        <taxon>Pezizomycotina</taxon>
        <taxon>Sordariomycetes</taxon>
        <taxon>Hypocreomycetidae</taxon>
        <taxon>Glomerellales</taxon>
        <taxon>Plectosphaerellaceae</taxon>
        <taxon>Verticillium</taxon>
    </lineage>
</organism>
<accession>A0A0G4LMM8</accession>
<dbReference type="EMBL" id="CVQI01014446">
    <property type="protein sequence ID" value="CRK23229.1"/>
    <property type="molecule type" value="Genomic_DNA"/>
</dbReference>
<protein>
    <submittedName>
        <fullName evidence="2">Uncharacterized protein</fullName>
    </submittedName>
</protein>
<feature type="compositionally biased region" description="Gly residues" evidence="1">
    <location>
        <begin position="135"/>
        <end position="144"/>
    </location>
</feature>
<sequence>MCVCVPGAGAIRSLLLRLQRTLLAAPDERVHGAVEPRQAAHEDLQAGGQDGVPVDPAGVERQGDVGAAAGVDGGDNLLADVDGLDDGGEEGVGGADAVEEGRRQLAGLDEDGADVGVGAAQLGGQRGVEGREASLGGGVVGEAGGAEAAEDGGDGDDGGAVGGAQQAGQEGLEGVDGGQQVDGEAAVEGVEGLVGKGAARDDGGVVDEHGGRAEVALDLGGGGGELGLVGHVAGVVGDAAGGAVLHGPRVEHGDGGAAHAVDLGEEEAQARGAARDDDDLVGEVDVARQAVGDARAMDTSMGGADQSIIWARKQSGMTQEMKGWKKVVMRTLRMRSIERGSNQESLWGMERSMAAIVVRCRGSLSWFARRVRWRGSRMR</sequence>